<organism evidence="1 2">
    <name type="scientific">Taxus chinensis</name>
    <name type="common">Chinese yew</name>
    <name type="synonym">Taxus wallichiana var. chinensis</name>
    <dbReference type="NCBI Taxonomy" id="29808"/>
    <lineage>
        <taxon>Eukaryota</taxon>
        <taxon>Viridiplantae</taxon>
        <taxon>Streptophyta</taxon>
        <taxon>Embryophyta</taxon>
        <taxon>Tracheophyta</taxon>
        <taxon>Spermatophyta</taxon>
        <taxon>Pinopsida</taxon>
        <taxon>Pinidae</taxon>
        <taxon>Conifers II</taxon>
        <taxon>Cupressales</taxon>
        <taxon>Taxaceae</taxon>
        <taxon>Taxus</taxon>
    </lineage>
</organism>
<feature type="non-terminal residue" evidence="1">
    <location>
        <position position="57"/>
    </location>
</feature>
<dbReference type="AlphaFoldDB" id="A0AA38CKP7"/>
<accession>A0AA38CKP7</accession>
<gene>
    <name evidence="1" type="ORF">KI387_014043</name>
</gene>
<protein>
    <submittedName>
        <fullName evidence="1">Uncharacterized protein</fullName>
    </submittedName>
</protein>
<dbReference type="EMBL" id="JAHRHJ020000009">
    <property type="protein sequence ID" value="KAH9302460.1"/>
    <property type="molecule type" value="Genomic_DNA"/>
</dbReference>
<keyword evidence="2" id="KW-1185">Reference proteome</keyword>
<comment type="caution">
    <text evidence="1">The sequence shown here is derived from an EMBL/GenBank/DDBJ whole genome shotgun (WGS) entry which is preliminary data.</text>
</comment>
<sequence>SATDTTQQRQFDKVDQKAKLIILVGVSNDVQPQIRDAKTAKEAWYKLSIVYEAKNKN</sequence>
<dbReference type="Proteomes" id="UP000824469">
    <property type="component" value="Unassembled WGS sequence"/>
</dbReference>
<feature type="non-terminal residue" evidence="1">
    <location>
        <position position="1"/>
    </location>
</feature>
<evidence type="ECO:0000313" key="1">
    <source>
        <dbReference type="EMBL" id="KAH9302460.1"/>
    </source>
</evidence>
<proteinExistence type="predicted"/>
<name>A0AA38CKP7_TAXCH</name>
<evidence type="ECO:0000313" key="2">
    <source>
        <dbReference type="Proteomes" id="UP000824469"/>
    </source>
</evidence>
<dbReference type="Pfam" id="PF14223">
    <property type="entry name" value="Retrotran_gag_2"/>
    <property type="match status" value="1"/>
</dbReference>
<reference evidence="1 2" key="1">
    <citation type="journal article" date="2021" name="Nat. Plants">
        <title>The Taxus genome provides insights into paclitaxel biosynthesis.</title>
        <authorList>
            <person name="Xiong X."/>
            <person name="Gou J."/>
            <person name="Liao Q."/>
            <person name="Li Y."/>
            <person name="Zhou Q."/>
            <person name="Bi G."/>
            <person name="Li C."/>
            <person name="Du R."/>
            <person name="Wang X."/>
            <person name="Sun T."/>
            <person name="Guo L."/>
            <person name="Liang H."/>
            <person name="Lu P."/>
            <person name="Wu Y."/>
            <person name="Zhang Z."/>
            <person name="Ro D.K."/>
            <person name="Shang Y."/>
            <person name="Huang S."/>
            <person name="Yan J."/>
        </authorList>
    </citation>
    <scope>NUCLEOTIDE SEQUENCE [LARGE SCALE GENOMIC DNA]</scope>
    <source>
        <strain evidence="1">Ta-2019</strain>
    </source>
</reference>